<dbReference type="HOGENOM" id="CLU_045683_0_0_4"/>
<proteinExistence type="inferred from homology"/>
<evidence type="ECO:0000313" key="2">
    <source>
        <dbReference type="EMBL" id="ETF02561.1"/>
    </source>
</evidence>
<dbReference type="PATRIC" id="fig|1424334.3.peg.1354"/>
<gene>
    <name evidence="2" type="ORF">W822_06785</name>
</gene>
<dbReference type="PANTHER" id="PTHR42928">
    <property type="entry name" value="TRICARBOXYLATE-BINDING PROTEIN"/>
    <property type="match status" value="1"/>
</dbReference>
<reference evidence="2 3" key="1">
    <citation type="journal article" date="2014" name="Genome Announc.">
        <title>Draft Genome Sequence of Advenella kashmirensis Strain W13003, a Polycyclic Aromatic Hydrocarbon-Degrading Bacterium.</title>
        <authorList>
            <person name="Wang X."/>
            <person name="Jin D."/>
            <person name="Zhou L."/>
            <person name="Wu L."/>
            <person name="An W."/>
            <person name="Zhao L."/>
        </authorList>
    </citation>
    <scope>NUCLEOTIDE SEQUENCE [LARGE SCALE GENOMIC DNA]</scope>
    <source>
        <strain evidence="2 3">W13003</strain>
    </source>
</reference>
<dbReference type="Proteomes" id="UP000018733">
    <property type="component" value="Unassembled WGS sequence"/>
</dbReference>
<dbReference type="eggNOG" id="COG3181">
    <property type="taxonomic scope" value="Bacteria"/>
</dbReference>
<accession>V8QRH9</accession>
<name>V8QRH9_9BURK</name>
<protein>
    <recommendedName>
        <fullName evidence="4">ABC transporter substrate-binding protein</fullName>
    </recommendedName>
</protein>
<evidence type="ECO:0008006" key="4">
    <source>
        <dbReference type="Google" id="ProtNLM"/>
    </source>
</evidence>
<dbReference type="STRING" id="1424334.W822_06785"/>
<evidence type="ECO:0000313" key="3">
    <source>
        <dbReference type="Proteomes" id="UP000018733"/>
    </source>
</evidence>
<dbReference type="EMBL" id="AYXT01000009">
    <property type="protein sequence ID" value="ETF02561.1"/>
    <property type="molecule type" value="Genomic_DNA"/>
</dbReference>
<comment type="caution">
    <text evidence="2">The sequence shown here is derived from an EMBL/GenBank/DDBJ whole genome shotgun (WGS) entry which is preliminary data.</text>
</comment>
<dbReference type="Pfam" id="PF03401">
    <property type="entry name" value="TctC"/>
    <property type="match status" value="1"/>
</dbReference>
<dbReference type="InterPro" id="IPR005064">
    <property type="entry name" value="BUG"/>
</dbReference>
<dbReference type="AlphaFoldDB" id="V8QRH9"/>
<evidence type="ECO:0000256" key="1">
    <source>
        <dbReference type="ARBA" id="ARBA00006987"/>
    </source>
</evidence>
<dbReference type="InterPro" id="IPR042100">
    <property type="entry name" value="Bug_dom1"/>
</dbReference>
<sequence>MMAATLLLSTQAAMAGSYPDHAVKLIVPFSAGGPTDVVARHLARAMEKDLKQTIVVENRPSAGGIVGIENLTRSAPDGYTLLIHNIGMSTVKSLNPQLQFDPQKDFAYVGEVADVPMTLIGKKALPAGDFDSLRTYLQTHRKSINISNAGIGTASHLCALMLMSTLKLDMTMVPYKGAAPALTDLQGGQVDLLCDQITTTLSPIQAHRVQTYGSTSRNRLASLPDLPTLSEQGLNNFEISVWHAIYAPKGTPVPVVNRLSQALQAALSDQEFKTSMSKLGAVPVDPARATPASLKQHLHSQISLWAPLIEQSSAYLK</sequence>
<comment type="similarity">
    <text evidence="1">Belongs to the UPF0065 (bug) family.</text>
</comment>
<organism evidence="2 3">
    <name type="scientific">Advenella kashmirensis W13003</name>
    <dbReference type="NCBI Taxonomy" id="1424334"/>
    <lineage>
        <taxon>Bacteria</taxon>
        <taxon>Pseudomonadati</taxon>
        <taxon>Pseudomonadota</taxon>
        <taxon>Betaproteobacteria</taxon>
        <taxon>Burkholderiales</taxon>
        <taxon>Alcaligenaceae</taxon>
    </lineage>
</organism>
<dbReference type="Gene3D" id="3.40.190.150">
    <property type="entry name" value="Bordetella uptake gene, domain 1"/>
    <property type="match status" value="1"/>
</dbReference>
<dbReference type="Gene3D" id="3.40.190.10">
    <property type="entry name" value="Periplasmic binding protein-like II"/>
    <property type="match status" value="1"/>
</dbReference>
<dbReference type="SUPFAM" id="SSF53850">
    <property type="entry name" value="Periplasmic binding protein-like II"/>
    <property type="match status" value="1"/>
</dbReference>
<keyword evidence="3" id="KW-1185">Reference proteome</keyword>
<dbReference type="PANTHER" id="PTHR42928:SF5">
    <property type="entry name" value="BLR1237 PROTEIN"/>
    <property type="match status" value="1"/>
</dbReference>
<dbReference type="PIRSF" id="PIRSF017082">
    <property type="entry name" value="YflP"/>
    <property type="match status" value="1"/>
</dbReference>